<keyword evidence="1" id="KW-0479">Metal-binding</keyword>
<dbReference type="Pfam" id="PF07171">
    <property type="entry name" value="MlrC_C"/>
    <property type="match status" value="1"/>
</dbReference>
<protein>
    <recommendedName>
        <fullName evidence="1">Microcystinase C</fullName>
        <shortName evidence="1">MlrC</shortName>
    </recommendedName>
</protein>
<accession>A0ABW1TS99</accession>
<comment type="caution">
    <text evidence="4">The sequence shown here is derived from an EMBL/GenBank/DDBJ whole genome shotgun (WGS) entry which is preliminary data.</text>
</comment>
<keyword evidence="1" id="KW-0378">Hydrolase</keyword>
<sequence>MAHPSGPRKRLGVARLWYEGNAFCPIPATRQDFERREWRKGADALQAAQGTATELAAVCDFMQARPDWELVVSRCASALPSGPIDDTLFETFAAEVLEDFRHGHWDALYLSLHGAGITSRRDAPELELVKALRAAHPGVPIAASFDMHANHAPELVHLLDIACGYRTYPHIDMRETAARTLDLLRRTTEGDIRPLGAMRHEGLFLSSANMRTDSGPMAALQELALSLVQAPVLDVSVYGGFAYANSSNIGASVMAWADGDGEAAQNAADRVYAELARRAHEFDIPLISAAEGIAMALKTPGLVAVTDPADNPLSGGIGDTPTLLRALLDAGPDFPCVFASLADAAVLRAAQAAGIGAVMEVQLGGKQTPLYGEPVALTVQVERFTGGRYTNTGPMEHGSTVDCGQTVVLRAGTVQVIVSEHVASCNDPAFFALHGIDMAATRLLCVKAKNHFRAAFAPLCQAIVDIDAPGPACLNLALLPLGRQHTQHS</sequence>
<comment type="similarity">
    <text evidence="1">Belongs to the peptidase M81 family.</text>
</comment>
<feature type="domain" description="Microcystin LR degradation protein MlrC C-terminal" evidence="2">
    <location>
        <begin position="305"/>
        <end position="481"/>
    </location>
</feature>
<organism evidence="4 5">
    <name type="scientific">Polaromonas aquatica</name>
    <dbReference type="NCBI Taxonomy" id="332657"/>
    <lineage>
        <taxon>Bacteria</taxon>
        <taxon>Pseudomonadati</taxon>
        <taxon>Pseudomonadota</taxon>
        <taxon>Betaproteobacteria</taxon>
        <taxon>Burkholderiales</taxon>
        <taxon>Comamonadaceae</taxon>
        <taxon>Polaromonas</taxon>
    </lineage>
</organism>
<feature type="domain" description="Microcystin LR degradation protein MlrC N-terminal" evidence="3">
    <location>
        <begin position="10"/>
        <end position="296"/>
    </location>
</feature>
<comment type="cofactor">
    <cofactor evidence="1">
        <name>Zn(2+)</name>
        <dbReference type="ChEBI" id="CHEBI:29105"/>
    </cofactor>
    <text evidence="1">Binds 1 zinc ion per subunit.</text>
</comment>
<dbReference type="RefSeq" id="WP_371435381.1">
    <property type="nucleotide sequence ID" value="NZ_JBHSRS010000002.1"/>
</dbReference>
<evidence type="ECO:0000313" key="4">
    <source>
        <dbReference type="EMBL" id="MFC6279779.1"/>
    </source>
</evidence>
<dbReference type="InterPro" id="IPR010799">
    <property type="entry name" value="MlrC_C"/>
</dbReference>
<evidence type="ECO:0000259" key="2">
    <source>
        <dbReference type="Pfam" id="PF07171"/>
    </source>
</evidence>
<dbReference type="InterPro" id="IPR009197">
    <property type="entry name" value="MlrC"/>
</dbReference>
<reference evidence="5" key="1">
    <citation type="journal article" date="2019" name="Int. J. Syst. Evol. Microbiol.">
        <title>The Global Catalogue of Microorganisms (GCM) 10K type strain sequencing project: providing services to taxonomists for standard genome sequencing and annotation.</title>
        <authorList>
            <consortium name="The Broad Institute Genomics Platform"/>
            <consortium name="The Broad Institute Genome Sequencing Center for Infectious Disease"/>
            <person name="Wu L."/>
            <person name="Ma J."/>
        </authorList>
    </citation>
    <scope>NUCLEOTIDE SEQUENCE [LARGE SCALE GENOMIC DNA]</scope>
    <source>
        <strain evidence="5">CCUG 39402</strain>
    </source>
</reference>
<dbReference type="EMBL" id="JBHSRS010000002">
    <property type="protein sequence ID" value="MFC6279779.1"/>
    <property type="molecule type" value="Genomic_DNA"/>
</dbReference>
<dbReference type="Pfam" id="PF07364">
    <property type="entry name" value="DUF1485"/>
    <property type="match status" value="1"/>
</dbReference>
<keyword evidence="1" id="KW-0482">Metalloprotease</keyword>
<evidence type="ECO:0000313" key="5">
    <source>
        <dbReference type="Proteomes" id="UP001596270"/>
    </source>
</evidence>
<comment type="function">
    <text evidence="1">Involved in peptidolytic degradation of cyclic heptapeptide hepatotoxin microcystin (MC).</text>
</comment>
<proteinExistence type="inferred from homology"/>
<evidence type="ECO:0000259" key="3">
    <source>
        <dbReference type="Pfam" id="PF07364"/>
    </source>
</evidence>
<keyword evidence="5" id="KW-1185">Reference proteome</keyword>
<evidence type="ECO:0000256" key="1">
    <source>
        <dbReference type="PIRNR" id="PIRNR012702"/>
    </source>
</evidence>
<dbReference type="PIRSF" id="PIRSF012702">
    <property type="entry name" value="UCP012702"/>
    <property type="match status" value="1"/>
</dbReference>
<dbReference type="InterPro" id="IPR015995">
    <property type="entry name" value="MlrC_N"/>
</dbReference>
<keyword evidence="1" id="KW-0645">Protease</keyword>
<dbReference type="Proteomes" id="UP001596270">
    <property type="component" value="Unassembled WGS sequence"/>
</dbReference>
<name>A0ABW1TS99_9BURK</name>
<gene>
    <name evidence="4" type="ORF">ACFQND_00805</name>
</gene>